<organism evidence="1 2">
    <name type="scientific">Allacma fusca</name>
    <dbReference type="NCBI Taxonomy" id="39272"/>
    <lineage>
        <taxon>Eukaryota</taxon>
        <taxon>Metazoa</taxon>
        <taxon>Ecdysozoa</taxon>
        <taxon>Arthropoda</taxon>
        <taxon>Hexapoda</taxon>
        <taxon>Collembola</taxon>
        <taxon>Symphypleona</taxon>
        <taxon>Sminthuridae</taxon>
        <taxon>Allacma</taxon>
    </lineage>
</organism>
<evidence type="ECO:0000313" key="2">
    <source>
        <dbReference type="Proteomes" id="UP000708208"/>
    </source>
</evidence>
<feature type="non-terminal residue" evidence="1">
    <location>
        <position position="45"/>
    </location>
</feature>
<dbReference type="EMBL" id="CAJVCH010324619">
    <property type="protein sequence ID" value="CAG7786740.1"/>
    <property type="molecule type" value="Genomic_DNA"/>
</dbReference>
<proteinExistence type="predicted"/>
<reference evidence="1" key="1">
    <citation type="submission" date="2021-06" db="EMBL/GenBank/DDBJ databases">
        <authorList>
            <person name="Hodson N. C."/>
            <person name="Mongue J. A."/>
            <person name="Jaron S. K."/>
        </authorList>
    </citation>
    <scope>NUCLEOTIDE SEQUENCE</scope>
</reference>
<evidence type="ECO:0000313" key="1">
    <source>
        <dbReference type="EMBL" id="CAG7786740.1"/>
    </source>
</evidence>
<dbReference type="OrthoDB" id="5986643at2759"/>
<gene>
    <name evidence="1" type="ORF">AFUS01_LOCUS25295</name>
</gene>
<sequence length="45" mass="4839">MGGLSEAAVKSAKGHIQRVIGLTPLNFEEFCALLKEVEACLNPRP</sequence>
<keyword evidence="2" id="KW-1185">Reference proteome</keyword>
<name>A0A8J2KHK3_9HEXA</name>
<comment type="caution">
    <text evidence="1">The sequence shown here is derived from an EMBL/GenBank/DDBJ whole genome shotgun (WGS) entry which is preliminary data.</text>
</comment>
<dbReference type="Proteomes" id="UP000708208">
    <property type="component" value="Unassembled WGS sequence"/>
</dbReference>
<dbReference type="AlphaFoldDB" id="A0A8J2KHK3"/>
<accession>A0A8J2KHK3</accession>
<protein>
    <submittedName>
        <fullName evidence="1">Uncharacterized protein</fullName>
    </submittedName>
</protein>